<dbReference type="PANTHER" id="PTHR30028">
    <property type="entry name" value="UPF0014 INNER MEMBRANE PROTEIN YBBM-RELATED"/>
    <property type="match status" value="1"/>
</dbReference>
<dbReference type="EMBL" id="FNRJ01000003">
    <property type="protein sequence ID" value="SEA46102.1"/>
    <property type="molecule type" value="Genomic_DNA"/>
</dbReference>
<feature type="transmembrane region" description="Helical" evidence="6">
    <location>
        <begin position="93"/>
        <end position="116"/>
    </location>
</feature>
<reference evidence="8" key="1">
    <citation type="submission" date="2016-10" db="EMBL/GenBank/DDBJ databases">
        <authorList>
            <person name="Varghese N."/>
            <person name="Submissions S."/>
        </authorList>
    </citation>
    <scope>NUCLEOTIDE SEQUENCE [LARGE SCALE GENOMIC DNA]</scope>
    <source>
        <strain evidence="8">DSM 11526</strain>
    </source>
</reference>
<feature type="transmembrane region" description="Helical" evidence="6">
    <location>
        <begin position="128"/>
        <end position="148"/>
    </location>
</feature>
<evidence type="ECO:0000256" key="5">
    <source>
        <dbReference type="ARBA" id="ARBA00023136"/>
    </source>
</evidence>
<dbReference type="GO" id="GO:0005886">
    <property type="term" value="C:plasma membrane"/>
    <property type="evidence" value="ECO:0007669"/>
    <property type="project" value="TreeGrafter"/>
</dbReference>
<feature type="transmembrane region" description="Helical" evidence="6">
    <location>
        <begin position="194"/>
        <end position="213"/>
    </location>
</feature>
<dbReference type="AlphaFoldDB" id="A0A1H4BE51"/>
<keyword evidence="4 6" id="KW-1133">Transmembrane helix</keyword>
<evidence type="ECO:0000256" key="4">
    <source>
        <dbReference type="ARBA" id="ARBA00022989"/>
    </source>
</evidence>
<comment type="subcellular location">
    <subcellularLocation>
        <location evidence="1">Membrane</location>
        <topology evidence="1">Multi-pass membrane protein</topology>
    </subcellularLocation>
</comment>
<dbReference type="Pfam" id="PF03649">
    <property type="entry name" value="UPF0014"/>
    <property type="match status" value="1"/>
</dbReference>
<protein>
    <submittedName>
        <fullName evidence="7">Putative ABC transport system permease protein</fullName>
    </submittedName>
</protein>
<evidence type="ECO:0000313" key="8">
    <source>
        <dbReference type="Proteomes" id="UP000242469"/>
    </source>
</evidence>
<dbReference type="Proteomes" id="UP000242469">
    <property type="component" value="Unassembled WGS sequence"/>
</dbReference>
<dbReference type="PANTHER" id="PTHR30028:SF0">
    <property type="entry name" value="PROTEIN ALUMINUM SENSITIVE 3"/>
    <property type="match status" value="1"/>
</dbReference>
<dbReference type="STRING" id="1122198.SAMN02745729_103269"/>
<dbReference type="OrthoDB" id="9791807at2"/>
<accession>A0A1H4BE51</accession>
<evidence type="ECO:0000256" key="3">
    <source>
        <dbReference type="ARBA" id="ARBA00022692"/>
    </source>
</evidence>
<dbReference type="InterPro" id="IPR005226">
    <property type="entry name" value="UPF0014_fam"/>
</dbReference>
<gene>
    <name evidence="7" type="ORF">SAMN02745729_103269</name>
</gene>
<sequence>MSVIDISWWQLSLAAGLVLVLALLAWQARLGISRSLLVASARTVTQLFLIGLVLELLFSVGTLLWVSLMALVMLLLAGREVMARQQRRFSGGWAYCIGTASMFVSSFSVAVITLLVLVGPDPWYRPQYAIPLLGMLLGNTMTGVALSLDRLTETAWQQRAQIENRLMLGQNWKQALGPIQRDAMRAGMMPSINAMAAAGIISLPGMMTGQILAGTAPALAVKYQILIMLIITLGSGFGVILAVVAGSWRLFDQRQRLRMDRLVKRAE</sequence>
<feature type="transmembrane region" description="Helical" evidence="6">
    <location>
        <begin position="6"/>
        <end position="24"/>
    </location>
</feature>
<keyword evidence="5 6" id="KW-0472">Membrane</keyword>
<comment type="similarity">
    <text evidence="2">Belongs to the UPF0014 family.</text>
</comment>
<evidence type="ECO:0000256" key="6">
    <source>
        <dbReference type="SAM" id="Phobius"/>
    </source>
</evidence>
<organism evidence="7 8">
    <name type="scientific">Marinobacterium iners DSM 11526</name>
    <dbReference type="NCBI Taxonomy" id="1122198"/>
    <lineage>
        <taxon>Bacteria</taxon>
        <taxon>Pseudomonadati</taxon>
        <taxon>Pseudomonadota</taxon>
        <taxon>Gammaproteobacteria</taxon>
        <taxon>Oceanospirillales</taxon>
        <taxon>Oceanospirillaceae</taxon>
        <taxon>Marinobacterium</taxon>
    </lineage>
</organism>
<feature type="transmembrane region" description="Helical" evidence="6">
    <location>
        <begin position="225"/>
        <end position="251"/>
    </location>
</feature>
<evidence type="ECO:0000313" key="7">
    <source>
        <dbReference type="EMBL" id="SEA46102.1"/>
    </source>
</evidence>
<feature type="transmembrane region" description="Helical" evidence="6">
    <location>
        <begin position="63"/>
        <end position="81"/>
    </location>
</feature>
<evidence type="ECO:0000256" key="2">
    <source>
        <dbReference type="ARBA" id="ARBA00005268"/>
    </source>
</evidence>
<proteinExistence type="inferred from homology"/>
<keyword evidence="3 6" id="KW-0812">Transmembrane</keyword>
<evidence type="ECO:0000256" key="1">
    <source>
        <dbReference type="ARBA" id="ARBA00004141"/>
    </source>
</evidence>
<keyword evidence="8" id="KW-1185">Reference proteome</keyword>
<dbReference type="RefSeq" id="WP_091824517.1">
    <property type="nucleotide sequence ID" value="NZ_FNRJ01000003.1"/>
</dbReference>
<name>A0A1H4BE51_9GAMM</name>